<protein>
    <submittedName>
        <fullName evidence="8">Type II/IV secretion system protein TadC, associated with Flp pilus assembly</fullName>
    </submittedName>
</protein>
<evidence type="ECO:0000256" key="3">
    <source>
        <dbReference type="ARBA" id="ARBA00022692"/>
    </source>
</evidence>
<accession>A0A6J4Q003</accession>
<keyword evidence="5 6" id="KW-0472">Membrane</keyword>
<feature type="transmembrane region" description="Helical" evidence="6">
    <location>
        <begin position="282"/>
        <end position="302"/>
    </location>
</feature>
<keyword evidence="2" id="KW-1003">Cell membrane</keyword>
<reference evidence="8" key="1">
    <citation type="submission" date="2020-02" db="EMBL/GenBank/DDBJ databases">
        <authorList>
            <person name="Meier V. D."/>
        </authorList>
    </citation>
    <scope>NUCLEOTIDE SEQUENCE</scope>
    <source>
        <strain evidence="8">AVDCRST_MAG64</strain>
    </source>
</reference>
<evidence type="ECO:0000256" key="6">
    <source>
        <dbReference type="SAM" id="Phobius"/>
    </source>
</evidence>
<evidence type="ECO:0000256" key="2">
    <source>
        <dbReference type="ARBA" id="ARBA00022475"/>
    </source>
</evidence>
<evidence type="ECO:0000256" key="4">
    <source>
        <dbReference type="ARBA" id="ARBA00022989"/>
    </source>
</evidence>
<feature type="transmembrane region" description="Helical" evidence="6">
    <location>
        <begin position="130"/>
        <end position="150"/>
    </location>
</feature>
<dbReference type="PANTHER" id="PTHR35007:SF2">
    <property type="entry name" value="PILUS ASSEMBLE PROTEIN"/>
    <property type="match status" value="1"/>
</dbReference>
<evidence type="ECO:0000256" key="1">
    <source>
        <dbReference type="ARBA" id="ARBA00004651"/>
    </source>
</evidence>
<name>A0A6J4Q003_9BACT</name>
<feature type="transmembrane region" description="Helical" evidence="6">
    <location>
        <begin position="102"/>
        <end position="124"/>
    </location>
</feature>
<gene>
    <name evidence="8" type="ORF">AVDCRST_MAG64-3452</name>
</gene>
<dbReference type="InterPro" id="IPR018076">
    <property type="entry name" value="T2SS_GspF_dom"/>
</dbReference>
<keyword evidence="3 6" id="KW-0812">Transmembrane</keyword>
<comment type="subcellular location">
    <subcellularLocation>
        <location evidence="1">Cell membrane</location>
        <topology evidence="1">Multi-pass membrane protein</topology>
    </subcellularLocation>
</comment>
<dbReference type="PANTHER" id="PTHR35007">
    <property type="entry name" value="INTEGRAL MEMBRANE PROTEIN-RELATED"/>
    <property type="match status" value="1"/>
</dbReference>
<keyword evidence="4 6" id="KW-1133">Transmembrane helix</keyword>
<dbReference type="GO" id="GO:0005886">
    <property type="term" value="C:plasma membrane"/>
    <property type="evidence" value="ECO:0007669"/>
    <property type="project" value="UniProtKB-SubCell"/>
</dbReference>
<organism evidence="8">
    <name type="scientific">uncultured Phycisphaerae bacterium</name>
    <dbReference type="NCBI Taxonomy" id="904963"/>
    <lineage>
        <taxon>Bacteria</taxon>
        <taxon>Pseudomonadati</taxon>
        <taxon>Planctomycetota</taxon>
        <taxon>Phycisphaerae</taxon>
        <taxon>environmental samples</taxon>
    </lineage>
</organism>
<evidence type="ECO:0000259" key="7">
    <source>
        <dbReference type="Pfam" id="PF00482"/>
    </source>
</evidence>
<feature type="domain" description="Type II secretion system protein GspF" evidence="7">
    <location>
        <begin position="169"/>
        <end position="296"/>
    </location>
</feature>
<dbReference type="EMBL" id="CADCUQ010000792">
    <property type="protein sequence ID" value="CAA9430430.1"/>
    <property type="molecule type" value="Genomic_DNA"/>
</dbReference>
<feature type="transmembrane region" description="Helical" evidence="6">
    <location>
        <begin position="6"/>
        <end position="27"/>
    </location>
</feature>
<dbReference type="Pfam" id="PF00482">
    <property type="entry name" value="T2SSF"/>
    <property type="match status" value="1"/>
</dbReference>
<dbReference type="AlphaFoldDB" id="A0A6J4Q003"/>
<evidence type="ECO:0000256" key="5">
    <source>
        <dbReference type="ARBA" id="ARBA00023136"/>
    </source>
</evidence>
<sequence>MNEELIIPACAFAAVTLLGYFVTSLLGGRDDGKIRDRLRDRDGESLDGPNGAAAAAAARTGLRPFLERMGQAAAEPFMPKSREKQSGLRQQLGRAGIYSPQAIRMVTGCKVILLCVGLVGGYAVGSVLDMVALGLSFGGLIGYMAPVVWLKAAVSANQKALTHGLPDALDLMVVCVEAGLTVDAGMQRVGSELAIAHPAISREFGIAHMETRVGLSRSESMRNLGVRTGTPGLQALASMLIQADRFGTSIAQALRIHSETLRLNRQHAAEEMAAKASVKMSFPLVLFIFPATFIVLAGPTIIELMKSPIMTE</sequence>
<proteinExistence type="predicted"/>
<evidence type="ECO:0000313" key="8">
    <source>
        <dbReference type="EMBL" id="CAA9430430.1"/>
    </source>
</evidence>